<dbReference type="OrthoDB" id="9970333at2759"/>
<reference evidence="2" key="1">
    <citation type="journal article" date="2015" name="Nat. Genet.">
        <title>The genome and transcriptome of the zoonotic hookworm Ancylostoma ceylanicum identify infection-specific gene families.</title>
        <authorList>
            <person name="Schwarz E.M."/>
            <person name="Hu Y."/>
            <person name="Antoshechkin I."/>
            <person name="Miller M.M."/>
            <person name="Sternberg P.W."/>
            <person name="Aroian R.V."/>
        </authorList>
    </citation>
    <scope>NUCLEOTIDE SEQUENCE</scope>
    <source>
        <strain evidence="2">HY135</strain>
    </source>
</reference>
<dbReference type="GO" id="GO:0003676">
    <property type="term" value="F:nucleic acid binding"/>
    <property type="evidence" value="ECO:0007669"/>
    <property type="project" value="InterPro"/>
</dbReference>
<dbReference type="PANTHER" id="PTHR46060">
    <property type="entry name" value="MARINER MOS1 TRANSPOSASE-LIKE PROTEIN"/>
    <property type="match status" value="1"/>
</dbReference>
<comment type="caution">
    <text evidence="1">The sequence shown here is derived from an EMBL/GenBank/DDBJ whole genome shotgun (WGS) entry which is preliminary data.</text>
</comment>
<sequence length="216" mass="25393">MACGSHGYPFVSLPLHPQRKEKLEDLINVDESWVHYDPNARRDMWLPRREGPPTQAKSDYHSKKCLLRCFWDSRGMLYYELLPQEGVITATFYANQLWKLADTVRERRPRRASVLLLHFNARLHVAKGTRDKLEELGWDTVPHPPYSLDIVPSDYDLFRPLKAFLTQKKFTKIEDVERAISDFFDSQPPHFWEKGISDLPIRWDVVVANDGDYIYC</sequence>
<dbReference type="InterPro" id="IPR052709">
    <property type="entry name" value="Transposase-MT_Hybrid"/>
</dbReference>
<protein>
    <recommendedName>
        <fullName evidence="3">Transposase</fullName>
    </recommendedName>
</protein>
<gene>
    <name evidence="1" type="primary">Acey_s0590.g388</name>
    <name evidence="1" type="ORF">Y032_0590g388</name>
</gene>
<dbReference type="InterPro" id="IPR001888">
    <property type="entry name" value="Transposase_1"/>
</dbReference>
<dbReference type="Proteomes" id="UP000024635">
    <property type="component" value="Unassembled WGS sequence"/>
</dbReference>
<dbReference type="AlphaFoldDB" id="A0A016WNS3"/>
<dbReference type="InterPro" id="IPR036397">
    <property type="entry name" value="RNaseH_sf"/>
</dbReference>
<evidence type="ECO:0000313" key="2">
    <source>
        <dbReference type="Proteomes" id="UP000024635"/>
    </source>
</evidence>
<evidence type="ECO:0000313" key="1">
    <source>
        <dbReference type="EMBL" id="EYC40912.1"/>
    </source>
</evidence>
<dbReference type="Gene3D" id="3.30.420.10">
    <property type="entry name" value="Ribonuclease H-like superfamily/Ribonuclease H"/>
    <property type="match status" value="1"/>
</dbReference>
<evidence type="ECO:0008006" key="3">
    <source>
        <dbReference type="Google" id="ProtNLM"/>
    </source>
</evidence>
<dbReference type="STRING" id="53326.A0A016WNS3"/>
<keyword evidence="2" id="KW-1185">Reference proteome</keyword>
<dbReference type="PANTHER" id="PTHR46060:SF1">
    <property type="entry name" value="MARINER MOS1 TRANSPOSASE-LIKE PROTEIN"/>
    <property type="match status" value="1"/>
</dbReference>
<organism evidence="1 2">
    <name type="scientific">Ancylostoma ceylanicum</name>
    <dbReference type="NCBI Taxonomy" id="53326"/>
    <lineage>
        <taxon>Eukaryota</taxon>
        <taxon>Metazoa</taxon>
        <taxon>Ecdysozoa</taxon>
        <taxon>Nematoda</taxon>
        <taxon>Chromadorea</taxon>
        <taxon>Rhabditida</taxon>
        <taxon>Rhabditina</taxon>
        <taxon>Rhabditomorpha</taxon>
        <taxon>Strongyloidea</taxon>
        <taxon>Ancylostomatidae</taxon>
        <taxon>Ancylostomatinae</taxon>
        <taxon>Ancylostoma</taxon>
    </lineage>
</organism>
<proteinExistence type="predicted"/>
<dbReference type="EMBL" id="JARK01000190">
    <property type="protein sequence ID" value="EYC40912.1"/>
    <property type="molecule type" value="Genomic_DNA"/>
</dbReference>
<accession>A0A016WNS3</accession>
<dbReference type="Pfam" id="PF01359">
    <property type="entry name" value="Transposase_1"/>
    <property type="match status" value="1"/>
</dbReference>
<name>A0A016WNS3_9BILA</name>